<keyword evidence="3" id="KW-0732">Signal</keyword>
<dbReference type="Pfam" id="PF03388">
    <property type="entry name" value="Lectin_leg-like"/>
    <property type="match status" value="1"/>
</dbReference>
<dbReference type="Proteomes" id="UP000281549">
    <property type="component" value="Unassembled WGS sequence"/>
</dbReference>
<organism evidence="7 8">
    <name type="scientific">Rozella allomycis (strain CSF55)</name>
    <dbReference type="NCBI Taxonomy" id="988480"/>
    <lineage>
        <taxon>Eukaryota</taxon>
        <taxon>Fungi</taxon>
        <taxon>Fungi incertae sedis</taxon>
        <taxon>Cryptomycota</taxon>
        <taxon>Cryptomycota incertae sedis</taxon>
        <taxon>Rozella</taxon>
    </lineage>
</organism>
<keyword evidence="5" id="KW-0472">Membrane</keyword>
<dbReference type="GO" id="GO:0005793">
    <property type="term" value="C:endoplasmic reticulum-Golgi intermediate compartment"/>
    <property type="evidence" value="ECO:0007669"/>
    <property type="project" value="TreeGrafter"/>
</dbReference>
<dbReference type="PANTHER" id="PTHR12223">
    <property type="entry name" value="VESICULAR MANNOSE-BINDING LECTIN"/>
    <property type="match status" value="1"/>
</dbReference>
<dbReference type="AlphaFoldDB" id="A0A4P9YRI9"/>
<proteinExistence type="predicted"/>
<dbReference type="SUPFAM" id="SSF49899">
    <property type="entry name" value="Concanavalin A-like lectins/glucanases"/>
    <property type="match status" value="1"/>
</dbReference>
<dbReference type="PANTHER" id="PTHR12223:SF28">
    <property type="entry name" value="LECTIN, MANNOSE BINDING 1 LIKE"/>
    <property type="match status" value="1"/>
</dbReference>
<keyword evidence="2" id="KW-0812">Transmembrane</keyword>
<name>A0A4P9YRI9_ROZAC</name>
<sequence length="437" mass="49866">MLATEPKYTHIVYDHNGNKLPSRYDYKQTFKYPFKLKDDATDIPNFEAKGDVAILNNAVRLTNDMPNQSGVIWTKNANPHKEWQAVVGFRIEGHGNTGGEGLTFWYRKEKALGDVFGTADEWNGLGIFLDSFDDDHKKNNPLIYGILNDGTKKYQKELDGGSQIMGSCFKDFRNSPLPYWLKITYASRTLTVESAKHGDFYEVCFEAEIDLPEGYFFGVSASTGPEFADQHEVLMFEIYELNSLEKADVSPEVNEKEEQIFEDFKLQFDRLKEKKDYENLGKKVTDEEIYYLLTNLEENQHSIMEKIGLSHTNTNSAHSAQLETIEKRLSRIEDSMKLILEVIQKSGSVHGEKLLDSIETLHANVNHKLQSLEASNKQNKENQEKMHSFINNQNQSSSSGYSPFTVASGVVGFQLIIFICYQAFKKSREDSASKKFV</sequence>
<accession>A0A4P9YRI9</accession>
<protein>
    <recommendedName>
        <fullName evidence="6">L-type lectin-like domain-containing protein</fullName>
    </recommendedName>
</protein>
<comment type="subcellular location">
    <subcellularLocation>
        <location evidence="1">Membrane</location>
        <topology evidence="1">Single-pass type I membrane protein</topology>
    </subcellularLocation>
</comment>
<evidence type="ECO:0000313" key="8">
    <source>
        <dbReference type="Proteomes" id="UP000281549"/>
    </source>
</evidence>
<evidence type="ECO:0000256" key="3">
    <source>
        <dbReference type="ARBA" id="ARBA00022729"/>
    </source>
</evidence>
<evidence type="ECO:0000256" key="5">
    <source>
        <dbReference type="ARBA" id="ARBA00023136"/>
    </source>
</evidence>
<feature type="domain" description="L-type lectin-like" evidence="6">
    <location>
        <begin position="22"/>
        <end position="241"/>
    </location>
</feature>
<dbReference type="InterPro" id="IPR013320">
    <property type="entry name" value="ConA-like_dom_sf"/>
</dbReference>
<evidence type="ECO:0000259" key="6">
    <source>
        <dbReference type="PROSITE" id="PS51328"/>
    </source>
</evidence>
<dbReference type="EMBL" id="ML004935">
    <property type="protein sequence ID" value="RKP21701.1"/>
    <property type="molecule type" value="Genomic_DNA"/>
</dbReference>
<dbReference type="PROSITE" id="PS51328">
    <property type="entry name" value="L_LECTIN_LIKE"/>
    <property type="match status" value="1"/>
</dbReference>
<dbReference type="GO" id="GO:0005789">
    <property type="term" value="C:endoplasmic reticulum membrane"/>
    <property type="evidence" value="ECO:0007669"/>
    <property type="project" value="TreeGrafter"/>
</dbReference>
<evidence type="ECO:0000256" key="2">
    <source>
        <dbReference type="ARBA" id="ARBA00022692"/>
    </source>
</evidence>
<dbReference type="GO" id="GO:0030134">
    <property type="term" value="C:COPII-coated ER to Golgi transport vesicle"/>
    <property type="evidence" value="ECO:0007669"/>
    <property type="project" value="TreeGrafter"/>
</dbReference>
<gene>
    <name evidence="7" type="ORF">ROZALSC1DRAFT_26902</name>
</gene>
<keyword evidence="4" id="KW-1133">Transmembrane helix</keyword>
<dbReference type="Gene3D" id="2.60.120.200">
    <property type="match status" value="1"/>
</dbReference>
<dbReference type="GO" id="GO:0006888">
    <property type="term" value="P:endoplasmic reticulum to Golgi vesicle-mediated transport"/>
    <property type="evidence" value="ECO:0007669"/>
    <property type="project" value="TreeGrafter"/>
</dbReference>
<evidence type="ECO:0000313" key="7">
    <source>
        <dbReference type="EMBL" id="RKP21701.1"/>
    </source>
</evidence>
<dbReference type="GO" id="GO:0005537">
    <property type="term" value="F:D-mannose binding"/>
    <property type="evidence" value="ECO:0007669"/>
    <property type="project" value="TreeGrafter"/>
</dbReference>
<evidence type="ECO:0000256" key="1">
    <source>
        <dbReference type="ARBA" id="ARBA00004479"/>
    </source>
</evidence>
<evidence type="ECO:0000256" key="4">
    <source>
        <dbReference type="ARBA" id="ARBA00022989"/>
    </source>
</evidence>
<dbReference type="InterPro" id="IPR005052">
    <property type="entry name" value="Lectin_leg"/>
</dbReference>
<reference evidence="8" key="1">
    <citation type="journal article" date="2018" name="Nat. Microbiol.">
        <title>Leveraging single-cell genomics to expand the fungal tree of life.</title>
        <authorList>
            <person name="Ahrendt S.R."/>
            <person name="Quandt C.A."/>
            <person name="Ciobanu D."/>
            <person name="Clum A."/>
            <person name="Salamov A."/>
            <person name="Andreopoulos B."/>
            <person name="Cheng J.F."/>
            <person name="Woyke T."/>
            <person name="Pelin A."/>
            <person name="Henrissat B."/>
            <person name="Reynolds N.K."/>
            <person name="Benny G.L."/>
            <person name="Smith M.E."/>
            <person name="James T.Y."/>
            <person name="Grigoriev I.V."/>
        </authorList>
    </citation>
    <scope>NUCLEOTIDE SEQUENCE [LARGE SCALE GENOMIC DNA]</scope>
    <source>
        <strain evidence="8">CSF55</strain>
    </source>
</reference>
<dbReference type="InterPro" id="IPR051136">
    <property type="entry name" value="Intracellular_Lectin-GPT"/>
</dbReference>
<dbReference type="GO" id="GO:0000139">
    <property type="term" value="C:Golgi membrane"/>
    <property type="evidence" value="ECO:0007669"/>
    <property type="project" value="TreeGrafter"/>
</dbReference>